<reference evidence="1 2" key="1">
    <citation type="submission" date="2023-03" db="EMBL/GenBank/DDBJ databases">
        <title>Novel Species.</title>
        <authorList>
            <person name="Ma S."/>
        </authorList>
    </citation>
    <scope>NUCLEOTIDE SEQUENCE [LARGE SCALE GENOMIC DNA]</scope>
    <source>
        <strain evidence="1 2">B11</strain>
    </source>
</reference>
<dbReference type="Proteomes" id="UP001461341">
    <property type="component" value="Chromosome"/>
</dbReference>
<evidence type="ECO:0000313" key="2">
    <source>
        <dbReference type="Proteomes" id="UP001461341"/>
    </source>
</evidence>
<evidence type="ECO:0000313" key="1">
    <source>
        <dbReference type="EMBL" id="WZL76352.1"/>
    </source>
</evidence>
<organism evidence="1 2">
    <name type="scientific">Thermatribacter velox</name>
    <dbReference type="NCBI Taxonomy" id="3039681"/>
    <lineage>
        <taxon>Bacteria</taxon>
        <taxon>Pseudomonadati</taxon>
        <taxon>Atribacterota</taxon>
        <taxon>Atribacteria</taxon>
        <taxon>Atribacterales</taxon>
        <taxon>Thermatribacteraceae</taxon>
        <taxon>Thermatribacter</taxon>
    </lineage>
</organism>
<dbReference type="SUPFAM" id="SSF46785">
    <property type="entry name" value="Winged helix' DNA-binding domain"/>
    <property type="match status" value="1"/>
</dbReference>
<dbReference type="InterPro" id="IPR036388">
    <property type="entry name" value="WH-like_DNA-bd_sf"/>
</dbReference>
<dbReference type="InterPro" id="IPR036390">
    <property type="entry name" value="WH_DNA-bd_sf"/>
</dbReference>
<proteinExistence type="predicted"/>
<gene>
    <name evidence="1" type="ORF">QBE54_01050</name>
</gene>
<accession>A0ABZ2YCN0</accession>
<sequence length="253" mass="29057">MQTFIKLPHEVVVRLGEIACERKCPSVFPVYLALLFHADRKGKCFPSYGRIKEVSGISSDASVRKALRILEECGLIRREKRHGMHGNSIYYLQTSLNEETLSEEHTSINEECTLLNGEHTSMSEAPNFNQCSPKLQPLKSQTSMVEEELYSFNYNHLTISHLTKGKNENEREKENSNLPKSDLEVEREIKELFRSLSGRAMIPPEEIILAKMLYNLPADEVIAIIEDTYLKNPTEFSRKGLFLIPNWEAYQYG</sequence>
<dbReference type="EMBL" id="CP121689">
    <property type="protein sequence ID" value="WZL76352.1"/>
    <property type="molecule type" value="Genomic_DNA"/>
</dbReference>
<name>A0ABZ2YCN0_9BACT</name>
<protein>
    <submittedName>
        <fullName evidence="1">Helix-turn-helix domain-containing protein</fullName>
    </submittedName>
</protein>
<keyword evidence="2" id="KW-1185">Reference proteome</keyword>
<dbReference type="Pfam" id="PF13730">
    <property type="entry name" value="HTH_36"/>
    <property type="match status" value="1"/>
</dbReference>
<dbReference type="Gene3D" id="1.10.10.10">
    <property type="entry name" value="Winged helix-like DNA-binding domain superfamily/Winged helix DNA-binding domain"/>
    <property type="match status" value="1"/>
</dbReference>
<dbReference type="RefSeq" id="WP_369018510.1">
    <property type="nucleotide sequence ID" value="NZ_CP121689.1"/>
</dbReference>